<reference evidence="1" key="3">
    <citation type="submission" date="2021-01" db="EMBL/GenBank/DDBJ databases">
        <authorList>
            <consortium name="Genoscope - CEA"/>
            <person name="William W."/>
        </authorList>
    </citation>
    <scope>NUCLEOTIDE SEQUENCE</scope>
</reference>
<evidence type="ECO:0000313" key="3">
    <source>
        <dbReference type="Proteomes" id="UP000028999"/>
    </source>
</evidence>
<organism evidence="2 3">
    <name type="scientific">Brassica napus</name>
    <name type="common">Rape</name>
    <dbReference type="NCBI Taxonomy" id="3708"/>
    <lineage>
        <taxon>Eukaryota</taxon>
        <taxon>Viridiplantae</taxon>
        <taxon>Streptophyta</taxon>
        <taxon>Embryophyta</taxon>
        <taxon>Tracheophyta</taxon>
        <taxon>Spermatophyta</taxon>
        <taxon>Magnoliopsida</taxon>
        <taxon>eudicotyledons</taxon>
        <taxon>Gunneridae</taxon>
        <taxon>Pentapetalae</taxon>
        <taxon>rosids</taxon>
        <taxon>malvids</taxon>
        <taxon>Brassicales</taxon>
        <taxon>Brassicaceae</taxon>
        <taxon>Brassiceae</taxon>
        <taxon>Brassica</taxon>
    </lineage>
</organism>
<keyword evidence="3" id="KW-1185">Reference proteome</keyword>
<name>A0A078IL39_BRANA</name>
<dbReference type="PaxDb" id="3708-A0A078IL39"/>
<sequence length="60" mass="6864">MSVPRSTEAKCLLLISSIAKLWSHSLIVIKPFIVLEESFLLFFCGFFRQLTLISFSDARI</sequence>
<dbReference type="Gramene" id="CDY50736">
    <property type="protein sequence ID" value="CDY50736"/>
    <property type="gene ID" value="GSBRNA2T00097411001"/>
</dbReference>
<protein>
    <submittedName>
        <fullName evidence="1">(rape) hypothetical protein</fullName>
    </submittedName>
    <submittedName>
        <fullName evidence="2">BnaC05g50990D protein</fullName>
    </submittedName>
</protein>
<dbReference type="EMBL" id="HG994369">
    <property type="protein sequence ID" value="CAF1928126.1"/>
    <property type="molecule type" value="Genomic_DNA"/>
</dbReference>
<evidence type="ECO:0000313" key="2">
    <source>
        <dbReference type="EMBL" id="CDY50736.1"/>
    </source>
</evidence>
<dbReference type="Proteomes" id="UP001295469">
    <property type="component" value="Chromosome C05"/>
</dbReference>
<gene>
    <name evidence="2" type="primary">BnaC05g50990D</name>
    <name evidence="1" type="ORF">DARMORV10_C05P24160.1</name>
    <name evidence="2" type="ORF">GSBRNA2T00097411001</name>
</gene>
<reference evidence="2" key="2">
    <citation type="submission" date="2014-06" db="EMBL/GenBank/DDBJ databases">
        <authorList>
            <person name="Genoscope - CEA"/>
        </authorList>
    </citation>
    <scope>NUCLEOTIDE SEQUENCE</scope>
</reference>
<accession>A0A078IL39</accession>
<dbReference type="EMBL" id="LK032935">
    <property type="protein sequence ID" value="CDY50736.1"/>
    <property type="molecule type" value="Genomic_DNA"/>
</dbReference>
<proteinExistence type="predicted"/>
<dbReference type="AlphaFoldDB" id="A0A078IL39"/>
<reference evidence="2 3" key="1">
    <citation type="journal article" date="2014" name="Science">
        <title>Plant genetics. Early allopolyploid evolution in the post-Neolithic Brassica napus oilseed genome.</title>
        <authorList>
            <person name="Chalhoub B."/>
            <person name="Denoeud F."/>
            <person name="Liu S."/>
            <person name="Parkin I.A."/>
            <person name="Tang H."/>
            <person name="Wang X."/>
            <person name="Chiquet J."/>
            <person name="Belcram H."/>
            <person name="Tong C."/>
            <person name="Samans B."/>
            <person name="Correa M."/>
            <person name="Da Silva C."/>
            <person name="Just J."/>
            <person name="Falentin C."/>
            <person name="Koh C.S."/>
            <person name="Le Clainche I."/>
            <person name="Bernard M."/>
            <person name="Bento P."/>
            <person name="Noel B."/>
            <person name="Labadie K."/>
            <person name="Alberti A."/>
            <person name="Charles M."/>
            <person name="Arnaud D."/>
            <person name="Guo H."/>
            <person name="Daviaud C."/>
            <person name="Alamery S."/>
            <person name="Jabbari K."/>
            <person name="Zhao M."/>
            <person name="Edger P.P."/>
            <person name="Chelaifa H."/>
            <person name="Tack D."/>
            <person name="Lassalle G."/>
            <person name="Mestiri I."/>
            <person name="Schnel N."/>
            <person name="Le Paslier M.C."/>
            <person name="Fan G."/>
            <person name="Renault V."/>
            <person name="Bayer P.E."/>
            <person name="Golicz A.A."/>
            <person name="Manoli S."/>
            <person name="Lee T.H."/>
            <person name="Thi V.H."/>
            <person name="Chalabi S."/>
            <person name="Hu Q."/>
            <person name="Fan C."/>
            <person name="Tollenaere R."/>
            <person name="Lu Y."/>
            <person name="Battail C."/>
            <person name="Shen J."/>
            <person name="Sidebottom C.H."/>
            <person name="Wang X."/>
            <person name="Canaguier A."/>
            <person name="Chauveau A."/>
            <person name="Berard A."/>
            <person name="Deniot G."/>
            <person name="Guan M."/>
            <person name="Liu Z."/>
            <person name="Sun F."/>
            <person name="Lim Y.P."/>
            <person name="Lyons E."/>
            <person name="Town C.D."/>
            <person name="Bancroft I."/>
            <person name="Wang X."/>
            <person name="Meng J."/>
            <person name="Ma J."/>
            <person name="Pires J.C."/>
            <person name="King G.J."/>
            <person name="Brunel D."/>
            <person name="Delourme R."/>
            <person name="Renard M."/>
            <person name="Aury J.M."/>
            <person name="Adams K.L."/>
            <person name="Batley J."/>
            <person name="Snowdon R.J."/>
            <person name="Tost J."/>
            <person name="Edwards D."/>
            <person name="Zhou Y."/>
            <person name="Hua W."/>
            <person name="Sharpe A.G."/>
            <person name="Paterson A.H."/>
            <person name="Guan C."/>
            <person name="Wincker P."/>
        </authorList>
    </citation>
    <scope>NUCLEOTIDE SEQUENCE [LARGE SCALE GENOMIC DNA]</scope>
    <source>
        <strain evidence="3">cv. Darmor-bzh</strain>
    </source>
</reference>
<dbReference type="Proteomes" id="UP000028999">
    <property type="component" value="Unassembled WGS sequence"/>
</dbReference>
<evidence type="ECO:0000313" key="1">
    <source>
        <dbReference type="EMBL" id="CAF1928126.1"/>
    </source>
</evidence>